<dbReference type="GO" id="GO:0015031">
    <property type="term" value="P:protein transport"/>
    <property type="evidence" value="ECO:0007669"/>
    <property type="project" value="UniProtKB-KW"/>
</dbReference>
<dbReference type="Pfam" id="PF08574">
    <property type="entry name" value="Iwr1"/>
    <property type="match status" value="1"/>
</dbReference>
<dbReference type="InterPro" id="IPR040218">
    <property type="entry name" value="SLC7A6OS"/>
</dbReference>
<evidence type="ECO:0000256" key="2">
    <source>
        <dbReference type="ARBA" id="ARBA00004123"/>
    </source>
</evidence>
<dbReference type="Proteomes" id="UP000038045">
    <property type="component" value="Unplaced"/>
</dbReference>
<keyword evidence="9" id="KW-0539">Nucleus</keyword>
<evidence type="ECO:0000256" key="1">
    <source>
        <dbReference type="ARBA" id="ARBA00003202"/>
    </source>
</evidence>
<comment type="subcellular location">
    <subcellularLocation>
        <location evidence="3">Cytoplasm</location>
    </subcellularLocation>
    <subcellularLocation>
        <location evidence="2">Nucleus</location>
    </subcellularLocation>
</comment>
<dbReference type="WBParaSite" id="PTRK_0001137600.1">
    <property type="protein sequence ID" value="PTRK_0001137600.1"/>
    <property type="gene ID" value="PTRK_0001137600"/>
</dbReference>
<evidence type="ECO:0000313" key="13">
    <source>
        <dbReference type="WBParaSite" id="PTRK_0001137600.1"/>
    </source>
</evidence>
<comment type="similarity">
    <text evidence="4">Belongs to the IWR1/SLC7A6OS family.</text>
</comment>
<feature type="region of interest" description="Disordered" evidence="10">
    <location>
        <begin position="177"/>
        <end position="229"/>
    </location>
</feature>
<evidence type="ECO:0000256" key="9">
    <source>
        <dbReference type="ARBA" id="ARBA00023242"/>
    </source>
</evidence>
<dbReference type="AlphaFoldDB" id="A0A0N4ZS95"/>
<evidence type="ECO:0000256" key="6">
    <source>
        <dbReference type="ARBA" id="ARBA00022448"/>
    </source>
</evidence>
<sequence length="255" mass="29000">MSESIVPVIRVLRKRTFPSIPGIVLTVKKSKGSDGKAIVSSNDQLESENVSSDVKETVTIPEQAYFKLFKSSEISEIKDAGVLDNMDVEIALIDYNSKKSKIDALGNSELTPTELLKQFSDLKAIEKNNDKGEPENVDIIYDYYIMNDKNGKTNFSSEDIEECNLREATYDEIQLYYGSESDSDNDKKLTGYDESDDSNDEDNWRNEYPDESMFSSEGSDSDDEFNVYSSDDRCDNFNYYTDNSFEHYNPSDVDE</sequence>
<evidence type="ECO:0000256" key="10">
    <source>
        <dbReference type="SAM" id="MobiDB-lite"/>
    </source>
</evidence>
<comment type="function">
    <text evidence="1">Directs RNA polymerase II nuclear import.</text>
</comment>
<keyword evidence="7" id="KW-0963">Cytoplasm</keyword>
<keyword evidence="6" id="KW-0813">Transport</keyword>
<dbReference type="GO" id="GO:0005634">
    <property type="term" value="C:nucleus"/>
    <property type="evidence" value="ECO:0007669"/>
    <property type="project" value="UniProtKB-SubCell"/>
</dbReference>
<evidence type="ECO:0000256" key="8">
    <source>
        <dbReference type="ARBA" id="ARBA00022927"/>
    </source>
</evidence>
<evidence type="ECO:0000256" key="7">
    <source>
        <dbReference type="ARBA" id="ARBA00022490"/>
    </source>
</evidence>
<protein>
    <recommendedName>
        <fullName evidence="5">Probable RNA polymerase II nuclear localization protein SLC7A6OS</fullName>
    </recommendedName>
</protein>
<dbReference type="GO" id="GO:0005737">
    <property type="term" value="C:cytoplasm"/>
    <property type="evidence" value="ECO:0007669"/>
    <property type="project" value="UniProtKB-SubCell"/>
</dbReference>
<accession>A0A0N4ZS95</accession>
<reference evidence="13" key="1">
    <citation type="submission" date="2017-02" db="UniProtKB">
        <authorList>
            <consortium name="WormBaseParasite"/>
        </authorList>
    </citation>
    <scope>IDENTIFICATION</scope>
</reference>
<dbReference type="PANTHER" id="PTHR31196:SF2">
    <property type="entry name" value="RNA POLYMERASE II NUCLEAR LOCALIZATION PROTEIN SLC7A6OS-RELATED"/>
    <property type="match status" value="1"/>
</dbReference>
<feature type="domain" description="Transcription factor Iwr1" evidence="11">
    <location>
        <begin position="138"/>
        <end position="211"/>
    </location>
</feature>
<keyword evidence="12" id="KW-1185">Reference proteome</keyword>
<keyword evidence="8" id="KW-0653">Protein transport</keyword>
<evidence type="ECO:0000256" key="5">
    <source>
        <dbReference type="ARBA" id="ARBA00017036"/>
    </source>
</evidence>
<evidence type="ECO:0000259" key="11">
    <source>
        <dbReference type="Pfam" id="PF08574"/>
    </source>
</evidence>
<organism evidence="12 13">
    <name type="scientific">Parastrongyloides trichosuri</name>
    <name type="common">Possum-specific nematode worm</name>
    <dbReference type="NCBI Taxonomy" id="131310"/>
    <lineage>
        <taxon>Eukaryota</taxon>
        <taxon>Metazoa</taxon>
        <taxon>Ecdysozoa</taxon>
        <taxon>Nematoda</taxon>
        <taxon>Chromadorea</taxon>
        <taxon>Rhabditida</taxon>
        <taxon>Tylenchina</taxon>
        <taxon>Panagrolaimomorpha</taxon>
        <taxon>Strongyloidoidea</taxon>
        <taxon>Strongyloididae</taxon>
        <taxon>Parastrongyloides</taxon>
    </lineage>
</organism>
<dbReference type="STRING" id="131310.A0A0N4ZS95"/>
<evidence type="ECO:0000256" key="3">
    <source>
        <dbReference type="ARBA" id="ARBA00004496"/>
    </source>
</evidence>
<proteinExistence type="inferred from homology"/>
<dbReference type="InterPro" id="IPR013883">
    <property type="entry name" value="TF_Iwr1_dom"/>
</dbReference>
<dbReference type="GO" id="GO:0032502">
    <property type="term" value="P:developmental process"/>
    <property type="evidence" value="ECO:0007669"/>
    <property type="project" value="TreeGrafter"/>
</dbReference>
<evidence type="ECO:0000256" key="4">
    <source>
        <dbReference type="ARBA" id="ARBA00010218"/>
    </source>
</evidence>
<evidence type="ECO:0000313" key="12">
    <source>
        <dbReference type="Proteomes" id="UP000038045"/>
    </source>
</evidence>
<dbReference type="PANTHER" id="PTHR31196">
    <property type="entry name" value="RNA POLYMERASE II NUCLEAR LOCALIZATION PROTEIN SLC7A6OS-RELATED"/>
    <property type="match status" value="1"/>
</dbReference>
<name>A0A0N4ZS95_PARTI</name>